<dbReference type="Proteomes" id="UP000252770">
    <property type="component" value="Unassembled WGS sequence"/>
</dbReference>
<protein>
    <submittedName>
        <fullName evidence="2">Uncharacterized protein</fullName>
    </submittedName>
</protein>
<feature type="region of interest" description="Disordered" evidence="1">
    <location>
        <begin position="47"/>
        <end position="66"/>
    </location>
</feature>
<organism evidence="2 3">
    <name type="scientific">Desertihabitans brevis</name>
    <dbReference type="NCBI Taxonomy" id="2268447"/>
    <lineage>
        <taxon>Bacteria</taxon>
        <taxon>Bacillati</taxon>
        <taxon>Actinomycetota</taxon>
        <taxon>Actinomycetes</taxon>
        <taxon>Propionibacteriales</taxon>
        <taxon>Propionibacteriaceae</taxon>
        <taxon>Desertihabitans</taxon>
    </lineage>
</organism>
<gene>
    <name evidence="2" type="ORF">DT076_07100</name>
</gene>
<accession>A0A367YX54</accession>
<evidence type="ECO:0000313" key="3">
    <source>
        <dbReference type="Proteomes" id="UP000252770"/>
    </source>
</evidence>
<sequence>MLDVFSPDDTRAAMADWVELTLAMGTRRAITDAAVVRGDEAIEDDLDAGRDGFDAEAGEDGETIDREILDTETEKRRDDMWEELAYRQEALGELYPFVLSKKGATNWQLTLRDASTPQVALAHHVYLGALVMAAFRQGHIKKQKRDRGQFTRLEKKIAGQFQHLAAYAVATLLGQAYSFGWPRPDKSKFRDAAVDAMACLGLGKVRDDFPLDSTGSEKDGTVDVIGWHAFRDRAFGALVLYGQVASGKNWTSKPIGTYLDEKFLRYLDPAPSKHYIGATIMPFLLHSELTEPPHGDWPGARQSRAQGLEMTHGTLIDRLRLTELLGEGLPEVGRLHNCVEPEQALKALAAWVKSCRVYCDKAA</sequence>
<dbReference type="AlphaFoldDB" id="A0A367YX54"/>
<comment type="caution">
    <text evidence="2">The sequence shown here is derived from an EMBL/GenBank/DDBJ whole genome shotgun (WGS) entry which is preliminary data.</text>
</comment>
<dbReference type="RefSeq" id="WP_114125951.1">
    <property type="nucleotide sequence ID" value="NZ_QOUI01000003.1"/>
</dbReference>
<reference evidence="2 3" key="1">
    <citation type="submission" date="2018-07" db="EMBL/GenBank/DDBJ databases">
        <title>Desertimonas flava gen. nov. sp. nov.</title>
        <authorList>
            <person name="Liu S."/>
        </authorList>
    </citation>
    <scope>NUCLEOTIDE SEQUENCE [LARGE SCALE GENOMIC DNA]</scope>
    <source>
        <strain evidence="2 3">16Sb5-5</strain>
    </source>
</reference>
<name>A0A367YX54_9ACTN</name>
<evidence type="ECO:0000256" key="1">
    <source>
        <dbReference type="SAM" id="MobiDB-lite"/>
    </source>
</evidence>
<evidence type="ECO:0000313" key="2">
    <source>
        <dbReference type="EMBL" id="RCK70408.1"/>
    </source>
</evidence>
<dbReference type="EMBL" id="QOUI01000003">
    <property type="protein sequence ID" value="RCK70408.1"/>
    <property type="molecule type" value="Genomic_DNA"/>
</dbReference>
<proteinExistence type="predicted"/>
<keyword evidence="3" id="KW-1185">Reference proteome</keyword>